<sequence>MTETVNPFVHRRKRVNDPARQTLLDGLAQTRLLIAQAYAGFNSAEDPDLIESYVFEINALQARYSYLLRQVKGLEDDPTAQLR</sequence>
<accession>A0ABV1EQZ1</accession>
<protein>
    <submittedName>
        <fullName evidence="1">DUF2508 family protein</fullName>
    </submittedName>
</protein>
<reference evidence="1 2" key="1">
    <citation type="submission" date="2024-03" db="EMBL/GenBank/DDBJ databases">
        <title>Human intestinal bacterial collection.</title>
        <authorList>
            <person name="Pauvert C."/>
            <person name="Hitch T.C.A."/>
            <person name="Clavel T."/>
        </authorList>
    </citation>
    <scope>NUCLEOTIDE SEQUENCE [LARGE SCALE GENOMIC DNA]</scope>
    <source>
        <strain evidence="1 2">CLA-AP-H34</strain>
    </source>
</reference>
<proteinExistence type="predicted"/>
<organism evidence="1 2">
    <name type="scientific">Flavonifractor hominis</name>
    <dbReference type="NCBI Taxonomy" id="3133178"/>
    <lineage>
        <taxon>Bacteria</taxon>
        <taxon>Bacillati</taxon>
        <taxon>Bacillota</taxon>
        <taxon>Clostridia</taxon>
        <taxon>Eubacteriales</taxon>
        <taxon>Oscillospiraceae</taxon>
        <taxon>Flavonifractor</taxon>
    </lineage>
</organism>
<keyword evidence="2" id="KW-1185">Reference proteome</keyword>
<comment type="caution">
    <text evidence="1">The sequence shown here is derived from an EMBL/GenBank/DDBJ whole genome shotgun (WGS) entry which is preliminary data.</text>
</comment>
<dbReference type="Pfam" id="PF10704">
    <property type="entry name" value="DUF2508"/>
    <property type="match status" value="1"/>
</dbReference>
<name>A0ABV1EQZ1_9FIRM</name>
<dbReference type="InterPro" id="IPR019644">
    <property type="entry name" value="DUF2508"/>
</dbReference>
<dbReference type="RefSeq" id="WP_349140047.1">
    <property type="nucleotide sequence ID" value="NZ_JBBMFT010000004.1"/>
</dbReference>
<evidence type="ECO:0000313" key="1">
    <source>
        <dbReference type="EMBL" id="MEQ2456415.1"/>
    </source>
</evidence>
<gene>
    <name evidence="1" type="ORF">WMO45_07765</name>
</gene>
<dbReference type="Proteomes" id="UP001440599">
    <property type="component" value="Unassembled WGS sequence"/>
</dbReference>
<dbReference type="EMBL" id="JBBMFT010000004">
    <property type="protein sequence ID" value="MEQ2456415.1"/>
    <property type="molecule type" value="Genomic_DNA"/>
</dbReference>
<evidence type="ECO:0000313" key="2">
    <source>
        <dbReference type="Proteomes" id="UP001440599"/>
    </source>
</evidence>